<dbReference type="Proteomes" id="UP000748531">
    <property type="component" value="Unassembled WGS sequence"/>
</dbReference>
<feature type="region of interest" description="Disordered" evidence="1">
    <location>
        <begin position="1"/>
        <end position="40"/>
    </location>
</feature>
<evidence type="ECO:0000313" key="2">
    <source>
        <dbReference type="EMBL" id="KAF5396022.1"/>
    </source>
</evidence>
<proteinExistence type="predicted"/>
<gene>
    <name evidence="2" type="ORF">PHET_11298</name>
</gene>
<dbReference type="EMBL" id="LUCH01009440">
    <property type="protein sequence ID" value="KAF5396022.1"/>
    <property type="molecule type" value="Genomic_DNA"/>
</dbReference>
<protein>
    <submittedName>
        <fullName evidence="2">Uncharacterized protein</fullName>
    </submittedName>
</protein>
<evidence type="ECO:0000313" key="3">
    <source>
        <dbReference type="Proteomes" id="UP000748531"/>
    </source>
</evidence>
<evidence type="ECO:0000256" key="1">
    <source>
        <dbReference type="SAM" id="MobiDB-lite"/>
    </source>
</evidence>
<accession>A0A8J4WTE1</accession>
<name>A0A8J4WTE1_9TREM</name>
<dbReference type="AlphaFoldDB" id="A0A8J4WTE1"/>
<organism evidence="2 3">
    <name type="scientific">Paragonimus heterotremus</name>
    <dbReference type="NCBI Taxonomy" id="100268"/>
    <lineage>
        <taxon>Eukaryota</taxon>
        <taxon>Metazoa</taxon>
        <taxon>Spiralia</taxon>
        <taxon>Lophotrochozoa</taxon>
        <taxon>Platyhelminthes</taxon>
        <taxon>Trematoda</taxon>
        <taxon>Digenea</taxon>
        <taxon>Plagiorchiida</taxon>
        <taxon>Troglotremata</taxon>
        <taxon>Troglotrematidae</taxon>
        <taxon>Paragonimus</taxon>
    </lineage>
</organism>
<comment type="caution">
    <text evidence="2">The sequence shown here is derived from an EMBL/GenBank/DDBJ whole genome shotgun (WGS) entry which is preliminary data.</text>
</comment>
<feature type="non-terminal residue" evidence="2">
    <location>
        <position position="127"/>
    </location>
</feature>
<reference evidence="2" key="1">
    <citation type="submission" date="2019-05" db="EMBL/GenBank/DDBJ databases">
        <title>Annotation for the trematode Paragonimus heterotremus.</title>
        <authorList>
            <person name="Choi Y.-J."/>
        </authorList>
    </citation>
    <scope>NUCLEOTIDE SEQUENCE</scope>
    <source>
        <strain evidence="2">LC</strain>
    </source>
</reference>
<sequence length="127" mass="14175">GSDLAFPYLSKEPNSSPEEKKVISTTVARQRKTDRPQTTCSDFSISLKPADLSGTVHIPSRPDKGGTLGVPVRLLVNCFDVRFEPKRVIVYCVEPISVHRVDSAGVKRDLRMPPREKRALLRHLIPT</sequence>
<keyword evidence="3" id="KW-1185">Reference proteome</keyword>